<evidence type="ECO:0000313" key="4">
    <source>
        <dbReference type="Proteomes" id="UP000297245"/>
    </source>
</evidence>
<organism evidence="3 4">
    <name type="scientific">Dendrothele bispora (strain CBS 962.96)</name>
    <dbReference type="NCBI Taxonomy" id="1314807"/>
    <lineage>
        <taxon>Eukaryota</taxon>
        <taxon>Fungi</taxon>
        <taxon>Dikarya</taxon>
        <taxon>Basidiomycota</taxon>
        <taxon>Agaricomycotina</taxon>
        <taxon>Agaricomycetes</taxon>
        <taxon>Agaricomycetidae</taxon>
        <taxon>Agaricales</taxon>
        <taxon>Agaricales incertae sedis</taxon>
        <taxon>Dendrothele</taxon>
    </lineage>
</organism>
<dbReference type="GO" id="GO:0000723">
    <property type="term" value="P:telomere maintenance"/>
    <property type="evidence" value="ECO:0007669"/>
    <property type="project" value="TreeGrafter"/>
</dbReference>
<dbReference type="InterPro" id="IPR051988">
    <property type="entry name" value="HRR_RAD51_Paralog"/>
</dbReference>
<evidence type="ECO:0008006" key="5">
    <source>
        <dbReference type="Google" id="ProtNLM"/>
    </source>
</evidence>
<dbReference type="GO" id="GO:0005815">
    <property type="term" value="C:microtubule organizing center"/>
    <property type="evidence" value="ECO:0007669"/>
    <property type="project" value="TreeGrafter"/>
</dbReference>
<accession>A0A4S8MXL6</accession>
<dbReference type="GO" id="GO:0000400">
    <property type="term" value="F:four-way junction DNA binding"/>
    <property type="evidence" value="ECO:0007669"/>
    <property type="project" value="TreeGrafter"/>
</dbReference>
<sequence length="393" mass="43149">MRLDSDLLTPDPLSVSLVEALARLAIHTSADLLLSDASNTLRSSQTPLQSRALNIYKRLPAGTISLRDLELCLLSVLKKIATPGIAASDLQSRPRTYLSSFPALNRLIDHDNSRGFPSQNVYEISGDHEAGKSTLILNIVLRYLLSQPSDILWIDTTGDFAVDRSLEILQNLMEEPQYSYPPTIDLDSDMDPFAPSPPSLESIKEDALTRLHVSVAFDIQTTYEILDSLGLSTNSSATFVPIQCLVIDALTPLLSPHLSAVSAQGHSLVTTFMHQLKILAVKFDLVVFVINNATLLPPTQNQVNSDPNTVALTSSFSHSRSIFPFVNKKPALGPSFPYMTDATLWIAEWQDVSEAGGDIPGDGTTLHMIEIFRSRMSASNTWCRFKIRGSIVE</sequence>
<dbReference type="AlphaFoldDB" id="A0A4S8MXL6"/>
<evidence type="ECO:0000256" key="2">
    <source>
        <dbReference type="ARBA" id="ARBA00023242"/>
    </source>
</evidence>
<proteinExistence type="predicted"/>
<dbReference type="InterPro" id="IPR027417">
    <property type="entry name" value="P-loop_NTPase"/>
</dbReference>
<dbReference type="GO" id="GO:0003697">
    <property type="term" value="F:single-stranded DNA binding"/>
    <property type="evidence" value="ECO:0007669"/>
    <property type="project" value="TreeGrafter"/>
</dbReference>
<evidence type="ECO:0000256" key="1">
    <source>
        <dbReference type="ARBA" id="ARBA00004123"/>
    </source>
</evidence>
<keyword evidence="2" id="KW-0539">Nucleus</keyword>
<reference evidence="3 4" key="1">
    <citation type="journal article" date="2019" name="Nat. Ecol. Evol.">
        <title>Megaphylogeny resolves global patterns of mushroom evolution.</title>
        <authorList>
            <person name="Varga T."/>
            <person name="Krizsan K."/>
            <person name="Foldi C."/>
            <person name="Dima B."/>
            <person name="Sanchez-Garcia M."/>
            <person name="Sanchez-Ramirez S."/>
            <person name="Szollosi G.J."/>
            <person name="Szarkandi J.G."/>
            <person name="Papp V."/>
            <person name="Albert L."/>
            <person name="Andreopoulos W."/>
            <person name="Angelini C."/>
            <person name="Antonin V."/>
            <person name="Barry K.W."/>
            <person name="Bougher N.L."/>
            <person name="Buchanan P."/>
            <person name="Buyck B."/>
            <person name="Bense V."/>
            <person name="Catcheside P."/>
            <person name="Chovatia M."/>
            <person name="Cooper J."/>
            <person name="Damon W."/>
            <person name="Desjardin D."/>
            <person name="Finy P."/>
            <person name="Geml J."/>
            <person name="Haridas S."/>
            <person name="Hughes K."/>
            <person name="Justo A."/>
            <person name="Karasinski D."/>
            <person name="Kautmanova I."/>
            <person name="Kiss B."/>
            <person name="Kocsube S."/>
            <person name="Kotiranta H."/>
            <person name="LaButti K.M."/>
            <person name="Lechner B.E."/>
            <person name="Liimatainen K."/>
            <person name="Lipzen A."/>
            <person name="Lukacs Z."/>
            <person name="Mihaltcheva S."/>
            <person name="Morgado L.N."/>
            <person name="Niskanen T."/>
            <person name="Noordeloos M.E."/>
            <person name="Ohm R.A."/>
            <person name="Ortiz-Santana B."/>
            <person name="Ovrebo C."/>
            <person name="Racz N."/>
            <person name="Riley R."/>
            <person name="Savchenko A."/>
            <person name="Shiryaev A."/>
            <person name="Soop K."/>
            <person name="Spirin V."/>
            <person name="Szebenyi C."/>
            <person name="Tomsovsky M."/>
            <person name="Tulloss R.E."/>
            <person name="Uehling J."/>
            <person name="Grigoriev I.V."/>
            <person name="Vagvolgyi C."/>
            <person name="Papp T."/>
            <person name="Martin F.M."/>
            <person name="Miettinen O."/>
            <person name="Hibbett D.S."/>
            <person name="Nagy L.G."/>
        </authorList>
    </citation>
    <scope>NUCLEOTIDE SEQUENCE [LARGE SCALE GENOMIC DNA]</scope>
    <source>
        <strain evidence="3 4">CBS 962.96</strain>
    </source>
</reference>
<dbReference type="GO" id="GO:0007131">
    <property type="term" value="P:reciprocal meiotic recombination"/>
    <property type="evidence" value="ECO:0007669"/>
    <property type="project" value="TreeGrafter"/>
</dbReference>
<dbReference type="SUPFAM" id="SSF52540">
    <property type="entry name" value="P-loop containing nucleoside triphosphate hydrolases"/>
    <property type="match status" value="1"/>
</dbReference>
<dbReference type="Gene3D" id="3.40.50.300">
    <property type="entry name" value="P-loop containing nucleotide triphosphate hydrolases"/>
    <property type="match status" value="1"/>
</dbReference>
<dbReference type="PANTHER" id="PTHR46457:SF1">
    <property type="entry name" value="DNA REPAIR PROTEIN RAD51 HOMOLOG 4"/>
    <property type="match status" value="1"/>
</dbReference>
<dbReference type="GO" id="GO:0008094">
    <property type="term" value="F:ATP-dependent activity, acting on DNA"/>
    <property type="evidence" value="ECO:0007669"/>
    <property type="project" value="TreeGrafter"/>
</dbReference>
<gene>
    <name evidence="3" type="ORF">K435DRAFT_959425</name>
</gene>
<comment type="subcellular location">
    <subcellularLocation>
        <location evidence="1">Nucleus</location>
    </subcellularLocation>
</comment>
<dbReference type="GO" id="GO:0033063">
    <property type="term" value="C:Rad51B-Rad51C-Rad51D-XRCC2 complex"/>
    <property type="evidence" value="ECO:0007669"/>
    <property type="project" value="TreeGrafter"/>
</dbReference>
<dbReference type="EMBL" id="ML179036">
    <property type="protein sequence ID" value="THV07965.1"/>
    <property type="molecule type" value="Genomic_DNA"/>
</dbReference>
<dbReference type="OrthoDB" id="336321at2759"/>
<dbReference type="Proteomes" id="UP000297245">
    <property type="component" value="Unassembled WGS sequence"/>
</dbReference>
<dbReference type="GO" id="GO:0000724">
    <property type="term" value="P:double-strand break repair via homologous recombination"/>
    <property type="evidence" value="ECO:0007669"/>
    <property type="project" value="TreeGrafter"/>
</dbReference>
<dbReference type="GO" id="GO:0042148">
    <property type="term" value="P:DNA strand invasion"/>
    <property type="evidence" value="ECO:0007669"/>
    <property type="project" value="TreeGrafter"/>
</dbReference>
<keyword evidence="4" id="KW-1185">Reference proteome</keyword>
<evidence type="ECO:0000313" key="3">
    <source>
        <dbReference type="EMBL" id="THV07965.1"/>
    </source>
</evidence>
<name>A0A4S8MXL6_DENBC</name>
<protein>
    <recommendedName>
        <fullName evidence="5">P-loop containing nucleoside triphosphate hydrolase protein</fullName>
    </recommendedName>
</protein>
<dbReference type="PANTHER" id="PTHR46457">
    <property type="entry name" value="DNA REPAIR PROTEIN RAD51 HOMOLOG 4"/>
    <property type="match status" value="1"/>
</dbReference>
<dbReference type="GO" id="GO:0005657">
    <property type="term" value="C:replication fork"/>
    <property type="evidence" value="ECO:0007669"/>
    <property type="project" value="TreeGrafter"/>
</dbReference>